<evidence type="ECO:0000313" key="20">
    <source>
        <dbReference type="Proteomes" id="UP000434036"/>
    </source>
</evidence>
<evidence type="ECO:0000256" key="15">
    <source>
        <dbReference type="ARBA" id="ARBA00076004"/>
    </source>
</evidence>
<dbReference type="PRINTS" id="PR00934">
    <property type="entry name" value="XHISDIPTASE"/>
</dbReference>
<dbReference type="GO" id="GO:0006508">
    <property type="term" value="P:proteolysis"/>
    <property type="evidence" value="ECO:0007669"/>
    <property type="project" value="UniProtKB-KW"/>
</dbReference>
<evidence type="ECO:0000256" key="9">
    <source>
        <dbReference type="ARBA" id="ARBA00036421"/>
    </source>
</evidence>
<protein>
    <recommendedName>
        <fullName evidence="13">Cytosol non-specific dipeptidase</fullName>
        <ecNumber evidence="10">3.4.13.18</ecNumber>
    </recommendedName>
    <alternativeName>
        <fullName evidence="16">Aminoacyl-histidine dipeptidase</fullName>
    </alternativeName>
    <alternativeName>
        <fullName evidence="15">Beta-alanyl-histidine dipeptidase</fullName>
    </alternativeName>
    <alternativeName>
        <fullName evidence="14">Carnosinase</fullName>
    </alternativeName>
    <alternativeName>
        <fullName evidence="11">Peptidase D</fullName>
    </alternativeName>
    <alternativeName>
        <fullName evidence="17">Xaa-His dipeptidase</fullName>
    </alternativeName>
</protein>
<dbReference type="GO" id="GO:0070573">
    <property type="term" value="F:metallodipeptidase activity"/>
    <property type="evidence" value="ECO:0007669"/>
    <property type="project" value="TreeGrafter"/>
</dbReference>
<dbReference type="PANTHER" id="PTHR43501">
    <property type="entry name" value="CYTOSOL NON-SPECIFIC DIPEPTIDASE"/>
    <property type="match status" value="1"/>
</dbReference>
<dbReference type="InterPro" id="IPR011650">
    <property type="entry name" value="Peptidase_M20_dimer"/>
</dbReference>
<dbReference type="Proteomes" id="UP000434036">
    <property type="component" value="Unassembled WGS sequence"/>
</dbReference>
<evidence type="ECO:0000256" key="16">
    <source>
        <dbReference type="ARBA" id="ARBA00077688"/>
    </source>
</evidence>
<proteinExistence type="inferred from homology"/>
<keyword evidence="19" id="KW-0224">Dipeptidase</keyword>
<keyword evidence="8" id="KW-0170">Cobalt</keyword>
<dbReference type="GO" id="GO:0046872">
    <property type="term" value="F:metal ion binding"/>
    <property type="evidence" value="ECO:0007669"/>
    <property type="project" value="UniProtKB-KW"/>
</dbReference>
<name>A0A6N8U2F1_9FIRM</name>
<comment type="cofactor">
    <cofactor evidence="2">
        <name>Zn(2+)</name>
        <dbReference type="ChEBI" id="CHEBI:29105"/>
    </cofactor>
</comment>
<comment type="catalytic activity">
    <reaction evidence="9">
        <text>Hydrolysis of dipeptides, preferentially hydrophobic dipeptides including prolyl amino acids.</text>
        <dbReference type="EC" id="3.4.13.18"/>
    </reaction>
</comment>
<evidence type="ECO:0000256" key="6">
    <source>
        <dbReference type="ARBA" id="ARBA00022833"/>
    </source>
</evidence>
<dbReference type="EMBL" id="WUUQ01000001">
    <property type="protein sequence ID" value="MXQ72476.1"/>
    <property type="molecule type" value="Genomic_DNA"/>
</dbReference>
<keyword evidence="7" id="KW-0482">Metalloprotease</keyword>
<comment type="caution">
    <text evidence="19">The sequence shown here is derived from an EMBL/GenBank/DDBJ whole genome shotgun (WGS) entry which is preliminary data.</text>
</comment>
<dbReference type="Pfam" id="PF01546">
    <property type="entry name" value="Peptidase_M20"/>
    <property type="match status" value="1"/>
</dbReference>
<dbReference type="AlphaFoldDB" id="A0A6N8U2F1"/>
<keyword evidence="3" id="KW-0645">Protease</keyword>
<evidence type="ECO:0000256" key="2">
    <source>
        <dbReference type="ARBA" id="ARBA00001947"/>
    </source>
</evidence>
<evidence type="ECO:0000256" key="17">
    <source>
        <dbReference type="ARBA" id="ARBA00078074"/>
    </source>
</evidence>
<keyword evidence="6" id="KW-0862">Zinc</keyword>
<dbReference type="Pfam" id="PF07687">
    <property type="entry name" value="M20_dimer"/>
    <property type="match status" value="1"/>
</dbReference>
<feature type="domain" description="Peptidase M20 dimerisation" evidence="18">
    <location>
        <begin position="206"/>
        <end position="286"/>
    </location>
</feature>
<evidence type="ECO:0000313" key="19">
    <source>
        <dbReference type="EMBL" id="MXQ72476.1"/>
    </source>
</evidence>
<keyword evidence="5 19" id="KW-0378">Hydrolase</keyword>
<dbReference type="InterPro" id="IPR001160">
    <property type="entry name" value="Peptidase_M20C"/>
</dbReference>
<dbReference type="FunFam" id="3.40.630.10:FF:000018">
    <property type="entry name" value="Aminoacyl-histidine dipeptidase PepD"/>
    <property type="match status" value="1"/>
</dbReference>
<dbReference type="FunFam" id="3.40.630.10:FF:000015">
    <property type="entry name" value="Aminoacyl-histidine dipeptidase PepD"/>
    <property type="match status" value="1"/>
</dbReference>
<evidence type="ECO:0000256" key="7">
    <source>
        <dbReference type="ARBA" id="ARBA00023049"/>
    </source>
</evidence>
<evidence type="ECO:0000256" key="12">
    <source>
        <dbReference type="ARBA" id="ARBA00061423"/>
    </source>
</evidence>
<evidence type="ECO:0000256" key="13">
    <source>
        <dbReference type="ARBA" id="ARBA00071271"/>
    </source>
</evidence>
<reference evidence="19 20" key="1">
    <citation type="submission" date="2019-12" db="EMBL/GenBank/DDBJ databases">
        <authorList>
            <person name="Yang R."/>
        </authorList>
    </citation>
    <scope>NUCLEOTIDE SEQUENCE [LARGE SCALE GENOMIC DNA]</scope>
    <source>
        <strain evidence="19 20">DONG20-135</strain>
    </source>
</reference>
<dbReference type="GO" id="GO:0005829">
    <property type="term" value="C:cytosol"/>
    <property type="evidence" value="ECO:0007669"/>
    <property type="project" value="TreeGrafter"/>
</dbReference>
<organism evidence="19 20">
    <name type="scientific">Copranaerobaculum intestinale</name>
    <dbReference type="NCBI Taxonomy" id="2692629"/>
    <lineage>
        <taxon>Bacteria</taxon>
        <taxon>Bacillati</taxon>
        <taxon>Bacillota</taxon>
        <taxon>Erysipelotrichia</taxon>
        <taxon>Erysipelotrichales</taxon>
        <taxon>Erysipelotrichaceae</taxon>
        <taxon>Copranaerobaculum</taxon>
    </lineage>
</organism>
<evidence type="ECO:0000256" key="8">
    <source>
        <dbReference type="ARBA" id="ARBA00023285"/>
    </source>
</evidence>
<evidence type="ECO:0000256" key="5">
    <source>
        <dbReference type="ARBA" id="ARBA00022801"/>
    </source>
</evidence>
<dbReference type="NCBIfam" id="TIGR01893">
    <property type="entry name" value="aa-his-dipept"/>
    <property type="match status" value="1"/>
</dbReference>
<evidence type="ECO:0000256" key="10">
    <source>
        <dbReference type="ARBA" id="ARBA00038976"/>
    </source>
</evidence>
<comment type="cofactor">
    <cofactor evidence="1">
        <name>Co(2+)</name>
        <dbReference type="ChEBI" id="CHEBI:48828"/>
    </cofactor>
</comment>
<evidence type="ECO:0000259" key="18">
    <source>
        <dbReference type="Pfam" id="PF07687"/>
    </source>
</evidence>
<gene>
    <name evidence="19" type="primary">pepD</name>
    <name evidence="19" type="ORF">GSF08_00780</name>
</gene>
<accession>A0A6N8U2F1</accession>
<keyword evidence="4" id="KW-0479">Metal-binding</keyword>
<dbReference type="PIRSF" id="PIRSF016599">
    <property type="entry name" value="Xaa-His_dipept"/>
    <property type="match status" value="1"/>
</dbReference>
<evidence type="ECO:0000256" key="14">
    <source>
        <dbReference type="ARBA" id="ARBA00075285"/>
    </source>
</evidence>
<dbReference type="EC" id="3.4.13.18" evidence="10"/>
<sequence length="477" mass="53191">MSILDEKKPHQRFFEALTKIPHGSENEQAISDFLVEFAKTRKRKVIQDAANNVIVYKEASRGYEDHPAVMLQAHIDMVNEKSSDSTHNFETDPLDIYVEDGFVKARGTTLGADDGAGAAYIMAVLDDDTLMHPRINAVFTTGEESTMNGAFQIDPKLLDARRLINLDCIDEGISTTASSGGMDVLFHRKLNWINNNQNCCQLCVSGLYGGHSGGDIHLERGNALKIIARVLHVLQKQNTIMLSSLSGGFKVNAIPHTAEAVFAYDGDFSHLSSIVKETAAAIQKELAYSDRELQIEIRQIEPVKEVVDQNDSEAIVKLLYLHPTGLRHKSEHMDGLTVASENIGVVTLDRMHFEAAVSMRGALDSYVKDMQDESHTLGALLGFECEDANWYPCWEYVENSALRSIMKEVYHDMYGTDLILEAVHGGLECGILKDKLPDLDIVTLGMDMYDVHTPMEKLDLASFDRSYHFLCEFLSKL</sequence>
<evidence type="ECO:0000256" key="3">
    <source>
        <dbReference type="ARBA" id="ARBA00022670"/>
    </source>
</evidence>
<reference evidence="19 20" key="2">
    <citation type="submission" date="2020-01" db="EMBL/GenBank/DDBJ databases">
        <title>Clostridiaceae sp. nov. isolated from the gut of human by culturomics.</title>
        <authorList>
            <person name="Chang Y."/>
        </authorList>
    </citation>
    <scope>NUCLEOTIDE SEQUENCE [LARGE SCALE GENOMIC DNA]</scope>
    <source>
        <strain evidence="19 20">DONG20-135</strain>
    </source>
</reference>
<dbReference type="InterPro" id="IPR002933">
    <property type="entry name" value="Peptidase_M20"/>
</dbReference>
<evidence type="ECO:0000256" key="11">
    <source>
        <dbReference type="ARBA" id="ARBA00044252"/>
    </source>
</evidence>
<dbReference type="SUPFAM" id="SSF53187">
    <property type="entry name" value="Zn-dependent exopeptidases"/>
    <property type="match status" value="1"/>
</dbReference>
<comment type="similarity">
    <text evidence="12">Belongs to the peptidase M20C family.</text>
</comment>
<dbReference type="PANTHER" id="PTHR43501:SF1">
    <property type="entry name" value="CYTOSOL NON-SPECIFIC DIPEPTIDASE"/>
    <property type="match status" value="1"/>
</dbReference>
<dbReference type="Gene3D" id="3.40.630.10">
    <property type="entry name" value="Zn peptidases"/>
    <property type="match status" value="2"/>
</dbReference>
<evidence type="ECO:0000256" key="4">
    <source>
        <dbReference type="ARBA" id="ARBA00022723"/>
    </source>
</evidence>
<evidence type="ECO:0000256" key="1">
    <source>
        <dbReference type="ARBA" id="ARBA00001941"/>
    </source>
</evidence>
<dbReference type="RefSeq" id="WP_160623972.1">
    <property type="nucleotide sequence ID" value="NZ_WUUQ01000001.1"/>
</dbReference>
<keyword evidence="20" id="KW-1185">Reference proteome</keyword>